<evidence type="ECO:0000313" key="1">
    <source>
        <dbReference type="EMBL" id="MBM0632002.1"/>
    </source>
</evidence>
<name>A0A8I1INT8_PAEPO</name>
<evidence type="ECO:0000313" key="2">
    <source>
        <dbReference type="Proteomes" id="UP000650605"/>
    </source>
</evidence>
<sequence length="225" mass="26233">MDMNLIINNQLAALNKEGYVEKIIRKQLEETIKDVVEDSLRSWSDFGKGLKETVKGQLQINLDKLDIPSYNQVILNVIKGEIERSIHEEGAARIQEQLQELLGTGKNEYRLSELVKEMVEDELKLEELSYEEVEQITVIVEEKYGTKYVYMDPKEDVEWYQCKYMISLEKDMTVSRAEVSDKKFDNRVIMGGMYGLDATLFKMWTQKATLVIDDYETEFGNPEFE</sequence>
<protein>
    <submittedName>
        <fullName evidence="1">Uncharacterized protein</fullName>
    </submittedName>
</protein>
<dbReference type="AlphaFoldDB" id="A0A8I1INT8"/>
<dbReference type="EMBL" id="JAEHFQ010000001">
    <property type="protein sequence ID" value="MBM0632002.1"/>
    <property type="molecule type" value="Genomic_DNA"/>
</dbReference>
<organism evidence="1 2">
    <name type="scientific">Paenibacillus polymyxa</name>
    <name type="common">Bacillus polymyxa</name>
    <dbReference type="NCBI Taxonomy" id="1406"/>
    <lineage>
        <taxon>Bacteria</taxon>
        <taxon>Bacillati</taxon>
        <taxon>Bacillota</taxon>
        <taxon>Bacilli</taxon>
        <taxon>Bacillales</taxon>
        <taxon>Paenibacillaceae</taxon>
        <taxon>Paenibacillus</taxon>
    </lineage>
</organism>
<accession>A0A8I1INT8</accession>
<reference evidence="1" key="1">
    <citation type="submission" date="2020-12" db="EMBL/GenBank/DDBJ databases">
        <title>Paenibacillus polymyxa LMG 27872: a double-edged sword.</title>
        <authorList>
            <person name="Langendries S."/>
            <person name="Garcia Mendez S."/>
            <person name="Beirinckx S."/>
            <person name="Viaene T."/>
            <person name="Baeyen S."/>
            <person name="Goeminne G."/>
            <person name="Willems A."/>
            <person name="Debode J."/>
            <person name="Goormachtig S."/>
        </authorList>
    </citation>
    <scope>NUCLEOTIDE SEQUENCE</scope>
    <source>
        <strain evidence="1">LMG 27872</strain>
    </source>
</reference>
<proteinExistence type="predicted"/>
<comment type="caution">
    <text evidence="1">The sequence shown here is derived from an EMBL/GenBank/DDBJ whole genome shotgun (WGS) entry which is preliminary data.</text>
</comment>
<dbReference type="RefSeq" id="WP_165144779.1">
    <property type="nucleotide sequence ID" value="NZ_JAEHFQ010000001.1"/>
</dbReference>
<gene>
    <name evidence="1" type="ORF">JDW19_02515</name>
</gene>
<dbReference type="Proteomes" id="UP000650605">
    <property type="component" value="Unassembled WGS sequence"/>
</dbReference>